<dbReference type="EMBL" id="KQ976539">
    <property type="protein sequence ID" value="KYM81302.1"/>
    <property type="molecule type" value="Genomic_DNA"/>
</dbReference>
<gene>
    <name evidence="1" type="ORF">ALC53_08249</name>
</gene>
<dbReference type="Proteomes" id="UP000078540">
    <property type="component" value="Unassembled WGS sequence"/>
</dbReference>
<proteinExistence type="predicted"/>
<evidence type="ECO:0000313" key="1">
    <source>
        <dbReference type="EMBL" id="KYM81302.1"/>
    </source>
</evidence>
<organism evidence="1 2">
    <name type="scientific">Atta colombica</name>
    <dbReference type="NCBI Taxonomy" id="520822"/>
    <lineage>
        <taxon>Eukaryota</taxon>
        <taxon>Metazoa</taxon>
        <taxon>Ecdysozoa</taxon>
        <taxon>Arthropoda</taxon>
        <taxon>Hexapoda</taxon>
        <taxon>Insecta</taxon>
        <taxon>Pterygota</taxon>
        <taxon>Neoptera</taxon>
        <taxon>Endopterygota</taxon>
        <taxon>Hymenoptera</taxon>
        <taxon>Apocrita</taxon>
        <taxon>Aculeata</taxon>
        <taxon>Formicoidea</taxon>
        <taxon>Formicidae</taxon>
        <taxon>Myrmicinae</taxon>
        <taxon>Atta</taxon>
    </lineage>
</organism>
<keyword evidence="2" id="KW-1185">Reference proteome</keyword>
<reference evidence="1 2" key="1">
    <citation type="submission" date="2015-09" db="EMBL/GenBank/DDBJ databases">
        <title>Atta colombica WGS genome.</title>
        <authorList>
            <person name="Nygaard S."/>
            <person name="Hu H."/>
            <person name="Boomsma J."/>
            <person name="Zhang G."/>
        </authorList>
    </citation>
    <scope>NUCLEOTIDE SEQUENCE [LARGE SCALE GENOMIC DNA]</scope>
    <source>
        <strain evidence="1">Treedump-2</strain>
        <tissue evidence="1">Whole body</tissue>
    </source>
</reference>
<protein>
    <submittedName>
        <fullName evidence="1">Uncharacterized protein</fullName>
    </submittedName>
</protein>
<accession>A0A151I3B2</accession>
<sequence length="81" mass="9594">MANINRSLSCEFASGIDPRSSNPHHMAFCELLFLELWLAYGQICHCDLKSRFPRRIRRSANYRFRDYFLMSLKHAKTDQNP</sequence>
<name>A0A151I3B2_9HYME</name>
<evidence type="ECO:0000313" key="2">
    <source>
        <dbReference type="Proteomes" id="UP000078540"/>
    </source>
</evidence>
<dbReference type="AlphaFoldDB" id="A0A151I3B2"/>